<evidence type="ECO:0000259" key="5">
    <source>
        <dbReference type="PROSITE" id="PS51352"/>
    </source>
</evidence>
<feature type="chain" id="PRO_5005212146" evidence="4">
    <location>
        <begin position="21"/>
        <end position="170"/>
    </location>
</feature>
<keyword evidence="3" id="KW-0676">Redox-active center</keyword>
<reference evidence="6 7" key="1">
    <citation type="journal article" date="2016" name="PLoS ONE">
        <title>Complete Genome Sequence and Comparative Genomics of a Novel Myxobacterium Myxococcus hansupus.</title>
        <authorList>
            <person name="Sharma G."/>
            <person name="Narwani T."/>
            <person name="Subramanian S."/>
        </authorList>
    </citation>
    <scope>NUCLEOTIDE SEQUENCE [LARGE SCALE GENOMIC DNA]</scope>
    <source>
        <strain evidence="7">mixupus</strain>
    </source>
</reference>
<dbReference type="InterPro" id="IPR050553">
    <property type="entry name" value="Thioredoxin_ResA/DsbE_sf"/>
</dbReference>
<dbReference type="PROSITE" id="PS51352">
    <property type="entry name" value="THIOREDOXIN_2"/>
    <property type="match status" value="1"/>
</dbReference>
<dbReference type="PANTHER" id="PTHR42852:SF13">
    <property type="entry name" value="PROTEIN DIPZ"/>
    <property type="match status" value="1"/>
</dbReference>
<evidence type="ECO:0000256" key="3">
    <source>
        <dbReference type="ARBA" id="ARBA00023284"/>
    </source>
</evidence>
<dbReference type="CDD" id="cd02966">
    <property type="entry name" value="TlpA_like_family"/>
    <property type="match status" value="1"/>
</dbReference>
<dbReference type="PANTHER" id="PTHR42852">
    <property type="entry name" value="THIOL:DISULFIDE INTERCHANGE PROTEIN DSBE"/>
    <property type="match status" value="1"/>
</dbReference>
<dbReference type="Pfam" id="PF08534">
    <property type="entry name" value="Redoxin"/>
    <property type="match status" value="1"/>
</dbReference>
<protein>
    <submittedName>
        <fullName evidence="6">Thiol:disulfide oxidoreductase related to ResA</fullName>
    </submittedName>
</protein>
<dbReference type="Gene3D" id="3.40.30.10">
    <property type="entry name" value="Glutaredoxin"/>
    <property type="match status" value="1"/>
</dbReference>
<sequence>MRTRTAWSLLWLLGLSPLTGACKREPPPAYVRLQGTAPALAEMPASRALLVVFWASWCPPCVEETPQLLALAKAPPKGLQIAVISHDETPQAVESFFQGPPPASLHLRLDLDQRVGGAFGVDQLPVSFLIVDGRLVARFSGPRGWDAREMRRLLEKLIRETPGPASGAPD</sequence>
<dbReference type="AlphaFoldDB" id="A0A0H4WYD1"/>
<evidence type="ECO:0000256" key="1">
    <source>
        <dbReference type="ARBA" id="ARBA00004196"/>
    </source>
</evidence>
<keyword evidence="4" id="KW-0732">Signal</keyword>
<evidence type="ECO:0000313" key="7">
    <source>
        <dbReference type="Proteomes" id="UP000009026"/>
    </source>
</evidence>
<dbReference type="PROSITE" id="PS00194">
    <property type="entry name" value="THIOREDOXIN_1"/>
    <property type="match status" value="1"/>
</dbReference>
<dbReference type="GO" id="GO:0016491">
    <property type="term" value="F:oxidoreductase activity"/>
    <property type="evidence" value="ECO:0007669"/>
    <property type="project" value="InterPro"/>
</dbReference>
<dbReference type="InterPro" id="IPR013766">
    <property type="entry name" value="Thioredoxin_domain"/>
</dbReference>
<dbReference type="InterPro" id="IPR036249">
    <property type="entry name" value="Thioredoxin-like_sf"/>
</dbReference>
<dbReference type="PROSITE" id="PS51257">
    <property type="entry name" value="PROKAR_LIPOPROTEIN"/>
    <property type="match status" value="1"/>
</dbReference>
<dbReference type="Proteomes" id="UP000009026">
    <property type="component" value="Chromosome"/>
</dbReference>
<dbReference type="PATRIC" id="fig|1297742.4.peg.3305"/>
<dbReference type="STRING" id="1297742.A176_003277"/>
<dbReference type="RefSeq" id="WP_002640134.1">
    <property type="nucleotide sequence ID" value="NZ_CP012109.1"/>
</dbReference>
<evidence type="ECO:0000256" key="4">
    <source>
        <dbReference type="SAM" id="SignalP"/>
    </source>
</evidence>
<accession>A0A0H4WYD1</accession>
<keyword evidence="2" id="KW-0201">Cytochrome c-type biogenesis</keyword>
<evidence type="ECO:0000256" key="2">
    <source>
        <dbReference type="ARBA" id="ARBA00022748"/>
    </source>
</evidence>
<dbReference type="GO" id="GO:0030313">
    <property type="term" value="C:cell envelope"/>
    <property type="evidence" value="ECO:0007669"/>
    <property type="project" value="UniProtKB-SubCell"/>
</dbReference>
<gene>
    <name evidence="6" type="ORF">A176_003277</name>
</gene>
<proteinExistence type="predicted"/>
<feature type="signal peptide" evidence="4">
    <location>
        <begin position="1"/>
        <end position="20"/>
    </location>
</feature>
<dbReference type="EMBL" id="CP012109">
    <property type="protein sequence ID" value="AKQ66365.1"/>
    <property type="molecule type" value="Genomic_DNA"/>
</dbReference>
<feature type="domain" description="Thioredoxin" evidence="5">
    <location>
        <begin position="19"/>
        <end position="159"/>
    </location>
</feature>
<dbReference type="OrthoDB" id="9813820at2"/>
<dbReference type="InterPro" id="IPR013740">
    <property type="entry name" value="Redoxin"/>
</dbReference>
<dbReference type="GO" id="GO:0017004">
    <property type="term" value="P:cytochrome complex assembly"/>
    <property type="evidence" value="ECO:0007669"/>
    <property type="project" value="UniProtKB-KW"/>
</dbReference>
<dbReference type="SUPFAM" id="SSF52833">
    <property type="entry name" value="Thioredoxin-like"/>
    <property type="match status" value="1"/>
</dbReference>
<dbReference type="KEGG" id="mym:A176_003277"/>
<dbReference type="eggNOG" id="COG0526">
    <property type="taxonomic scope" value="Bacteria"/>
</dbReference>
<evidence type="ECO:0000313" key="6">
    <source>
        <dbReference type="EMBL" id="AKQ66365.1"/>
    </source>
</evidence>
<keyword evidence="7" id="KW-1185">Reference proteome</keyword>
<name>A0A0H4WYD1_9BACT</name>
<organism evidence="6 7">
    <name type="scientific">Pseudomyxococcus hansupus</name>
    <dbReference type="NCBI Taxonomy" id="1297742"/>
    <lineage>
        <taxon>Bacteria</taxon>
        <taxon>Pseudomonadati</taxon>
        <taxon>Myxococcota</taxon>
        <taxon>Myxococcia</taxon>
        <taxon>Myxococcales</taxon>
        <taxon>Cystobacterineae</taxon>
        <taxon>Myxococcaceae</taxon>
        <taxon>Pseudomyxococcus</taxon>
    </lineage>
</organism>
<comment type="subcellular location">
    <subcellularLocation>
        <location evidence="1">Cell envelope</location>
    </subcellularLocation>
</comment>
<dbReference type="InterPro" id="IPR017937">
    <property type="entry name" value="Thioredoxin_CS"/>
</dbReference>